<feature type="non-terminal residue" evidence="2">
    <location>
        <position position="1"/>
    </location>
</feature>
<evidence type="ECO:0000313" key="2">
    <source>
        <dbReference type="EMBL" id="JAI52398.1"/>
    </source>
</evidence>
<dbReference type="AlphaFoldDB" id="A0A0P4VJ47"/>
<keyword evidence="2" id="KW-0808">Transferase</keyword>
<keyword evidence="2" id="KW-0548">Nucleotidyltransferase</keyword>
<dbReference type="InterPro" id="IPR043502">
    <property type="entry name" value="DNA/RNA_pol_sf"/>
</dbReference>
<dbReference type="PANTHER" id="PTHR43383:SF2">
    <property type="entry name" value="AMIDOHYDROLASE 2 FAMILY PROTEIN"/>
    <property type="match status" value="1"/>
</dbReference>
<dbReference type="Pfam" id="PF07727">
    <property type="entry name" value="RVT_2"/>
    <property type="match status" value="1"/>
</dbReference>
<dbReference type="GO" id="GO:0003964">
    <property type="term" value="F:RNA-directed DNA polymerase activity"/>
    <property type="evidence" value="ECO:0007669"/>
    <property type="project" value="UniProtKB-KW"/>
</dbReference>
<organism evidence="2">
    <name type="scientific">Rhodnius neglectus</name>
    <dbReference type="NCBI Taxonomy" id="72488"/>
    <lineage>
        <taxon>Eukaryota</taxon>
        <taxon>Metazoa</taxon>
        <taxon>Ecdysozoa</taxon>
        <taxon>Arthropoda</taxon>
        <taxon>Hexapoda</taxon>
        <taxon>Insecta</taxon>
        <taxon>Pterygota</taxon>
        <taxon>Neoptera</taxon>
        <taxon>Paraneoptera</taxon>
        <taxon>Hemiptera</taxon>
        <taxon>Heteroptera</taxon>
        <taxon>Panheteroptera</taxon>
        <taxon>Cimicomorpha</taxon>
        <taxon>Reduviidae</taxon>
        <taxon>Triatominae</taxon>
        <taxon>Rhodnius</taxon>
    </lineage>
</organism>
<accession>A0A0P4VJ47</accession>
<dbReference type="EMBL" id="GDKW01004197">
    <property type="protein sequence ID" value="JAI52398.1"/>
    <property type="molecule type" value="mRNA"/>
</dbReference>
<dbReference type="InterPro" id="IPR013103">
    <property type="entry name" value="RVT_2"/>
</dbReference>
<protein>
    <submittedName>
        <fullName evidence="2">Putative reverse transcriptase</fullName>
    </submittedName>
</protein>
<reference evidence="2" key="1">
    <citation type="journal article" date="2016" name="PLoS Negl. Trop. Dis.">
        <title>A Deep Insight into the Sialome of Rhodnius neglectus, a Vector of Chagas Disease.</title>
        <authorList>
            <person name="Santiago P.B."/>
            <person name="Assumpcao T.C."/>
            <person name="Araujo C.N."/>
            <person name="Bastos I.M."/>
            <person name="Neves D."/>
            <person name="Silva I.G."/>
            <person name="Charneau S."/>
            <person name="Queiroz R.M."/>
            <person name="Raiol T."/>
            <person name="Oliveira J.V."/>
            <person name="Sousa M.V."/>
            <person name="Calvo E."/>
            <person name="Ribeiro J.M."/>
            <person name="Santana J.M."/>
        </authorList>
    </citation>
    <scope>NUCLEOTIDE SEQUENCE</scope>
    <source>
        <tissue evidence="2">Salivary glands</tissue>
    </source>
</reference>
<name>A0A0P4VJ47_9HEMI</name>
<feature type="non-terminal residue" evidence="2">
    <location>
        <position position="223"/>
    </location>
</feature>
<feature type="domain" description="Reverse transcriptase Ty1/copia-type" evidence="1">
    <location>
        <begin position="44"/>
        <end position="218"/>
    </location>
</feature>
<sequence>AYKVLESNEIEPTSWNELQTLTKEELRKWVDAMDAEMESMKAKDVWELSDLPEKVTPVDTKWVFKLKRDENGKVTQHKARLVARGFTQKPGEDFTEIFAPVANNATLRVLLSVAGAKRMMVRHLDVKTAFLNGELKETVYINQPKGYVLNGNEDKVYRLKKGLYGLKQAAKTWNDKLDGILKSNGYHRNEVDPCLYMKRETDGICYILVYVDDIILCTNLPKL</sequence>
<keyword evidence="2" id="KW-0695">RNA-directed DNA polymerase</keyword>
<proteinExistence type="evidence at transcript level"/>
<dbReference type="PANTHER" id="PTHR43383">
    <property type="entry name" value="NODULIN 6"/>
    <property type="match status" value="1"/>
</dbReference>
<dbReference type="SUPFAM" id="SSF56672">
    <property type="entry name" value="DNA/RNA polymerases"/>
    <property type="match status" value="1"/>
</dbReference>
<evidence type="ECO:0000259" key="1">
    <source>
        <dbReference type="Pfam" id="PF07727"/>
    </source>
</evidence>